<dbReference type="AlphaFoldDB" id="A0A841SVR1"/>
<proteinExistence type="predicted"/>
<dbReference type="Proteomes" id="UP000535838">
    <property type="component" value="Unassembled WGS sequence"/>
</dbReference>
<evidence type="ECO:0000313" key="2">
    <source>
        <dbReference type="Proteomes" id="UP000535838"/>
    </source>
</evidence>
<protein>
    <submittedName>
        <fullName evidence="1">Uncharacterized protein</fullName>
    </submittedName>
</protein>
<name>A0A841SVR1_9BACL</name>
<organism evidence="1 2">
    <name type="scientific">Cohnella thailandensis</name>
    <dbReference type="NCBI Taxonomy" id="557557"/>
    <lineage>
        <taxon>Bacteria</taxon>
        <taxon>Bacillati</taxon>
        <taxon>Bacillota</taxon>
        <taxon>Bacilli</taxon>
        <taxon>Bacillales</taxon>
        <taxon>Paenibacillaceae</taxon>
        <taxon>Cohnella</taxon>
    </lineage>
</organism>
<comment type="caution">
    <text evidence="1">The sequence shown here is derived from an EMBL/GenBank/DDBJ whole genome shotgun (WGS) entry which is preliminary data.</text>
</comment>
<sequence>MNQPWRQEPMWVQRNEAGIIIAVQDKPPKWTELAQEWKRPNHGVGAVKGQRKAK</sequence>
<dbReference type="RefSeq" id="WP_185118024.1">
    <property type="nucleotide sequence ID" value="NZ_JACJVQ010000002.1"/>
</dbReference>
<reference evidence="1 2" key="1">
    <citation type="submission" date="2020-08" db="EMBL/GenBank/DDBJ databases">
        <title>Cohnella phylogeny.</title>
        <authorList>
            <person name="Dunlap C."/>
        </authorList>
    </citation>
    <scope>NUCLEOTIDE SEQUENCE [LARGE SCALE GENOMIC DNA]</scope>
    <source>
        <strain evidence="1 2">DSM 25241</strain>
    </source>
</reference>
<evidence type="ECO:0000313" key="1">
    <source>
        <dbReference type="EMBL" id="MBB6632791.1"/>
    </source>
</evidence>
<dbReference type="EMBL" id="JACJVQ010000002">
    <property type="protein sequence ID" value="MBB6632791.1"/>
    <property type="molecule type" value="Genomic_DNA"/>
</dbReference>
<keyword evidence="2" id="KW-1185">Reference proteome</keyword>
<gene>
    <name evidence="1" type="ORF">H7B67_01450</name>
</gene>
<accession>A0A841SVR1</accession>